<keyword evidence="2" id="KW-0614">Plasmid</keyword>
<dbReference type="Proteomes" id="UP000061432">
    <property type="component" value="Plasmid pMaq22A_1p"/>
</dbReference>
<evidence type="ECO:0000256" key="1">
    <source>
        <dbReference type="SAM" id="MobiDB-lite"/>
    </source>
</evidence>
<evidence type="ECO:0000313" key="3">
    <source>
        <dbReference type="Proteomes" id="UP000061432"/>
    </source>
</evidence>
<feature type="compositionally biased region" description="Basic and acidic residues" evidence="1">
    <location>
        <begin position="12"/>
        <end position="22"/>
    </location>
</feature>
<name>A0A1Y0ZGG4_9HYPH</name>
<dbReference type="KEGG" id="maqu:Maq22A_1p38440"/>
<evidence type="ECO:0000313" key="2">
    <source>
        <dbReference type="EMBL" id="BAR47316.1"/>
    </source>
</evidence>
<protein>
    <submittedName>
        <fullName evidence="2">Uncharacterized protein</fullName>
    </submittedName>
</protein>
<organism evidence="2 3">
    <name type="scientific">Methylobacterium aquaticum</name>
    <dbReference type="NCBI Taxonomy" id="270351"/>
    <lineage>
        <taxon>Bacteria</taxon>
        <taxon>Pseudomonadati</taxon>
        <taxon>Pseudomonadota</taxon>
        <taxon>Alphaproteobacteria</taxon>
        <taxon>Hyphomicrobiales</taxon>
        <taxon>Methylobacteriaceae</taxon>
        <taxon>Methylobacterium</taxon>
    </lineage>
</organism>
<accession>A0A1Y0ZGG4</accession>
<reference evidence="3" key="2">
    <citation type="submission" date="2015-01" db="EMBL/GenBank/DDBJ databases">
        <title>Complete genome sequence of Methylobacterium aquaticum strain 22A.</title>
        <authorList>
            <person name="Tani A."/>
            <person name="Ogura Y."/>
            <person name="Hayashi T."/>
        </authorList>
    </citation>
    <scope>NUCLEOTIDE SEQUENCE [LARGE SCALE GENOMIC DNA]</scope>
    <source>
        <strain evidence="3">MA-22A</strain>
        <plasmid evidence="3">Plasmid pMaq22A_1p DNA</plasmid>
    </source>
</reference>
<feature type="region of interest" description="Disordered" evidence="1">
    <location>
        <begin position="1"/>
        <end position="47"/>
    </location>
</feature>
<feature type="compositionally biased region" description="Low complexity" evidence="1">
    <location>
        <begin position="25"/>
        <end position="41"/>
    </location>
</feature>
<geneLocation type="plasmid" evidence="3">
    <name>pMaq22A_1p DNA</name>
</geneLocation>
<dbReference type="EMBL" id="AP014705">
    <property type="protein sequence ID" value="BAR47316.1"/>
    <property type="molecule type" value="Genomic_DNA"/>
</dbReference>
<proteinExistence type="predicted"/>
<dbReference type="AlphaFoldDB" id="A0A1Y0ZGG4"/>
<gene>
    <name evidence="2" type="ORF">Maq22A_1p38440</name>
</gene>
<reference evidence="2 3" key="1">
    <citation type="journal article" date="2015" name="Genome Announc.">
        <title>Complete Genome Sequence of Methylobacterium aquaticum Strain 22A, Isolated from Racomitrium japonicum Moss.</title>
        <authorList>
            <person name="Tani A."/>
            <person name="Ogura Y."/>
            <person name="Hayashi T."/>
            <person name="Kimbara K."/>
        </authorList>
    </citation>
    <scope>NUCLEOTIDE SEQUENCE [LARGE SCALE GENOMIC DNA]</scope>
    <source>
        <strain evidence="2 3">MA-22A</strain>
        <plasmid evidence="3">Plasmid pMaq22A_1p DNA</plasmid>
    </source>
</reference>
<sequence>MRVSSRPTFTLFDRDIRSEFHPSRGQQSTTATSTSEGASQGKDYAVLEPVATRPAGFGGRENQLSWRCRPRALAVTTPPRRFR</sequence>